<dbReference type="InterPro" id="IPR057345">
    <property type="entry name" value="Ig-like_TAF2"/>
</dbReference>
<dbReference type="EMBL" id="CAJOBI010074265">
    <property type="protein sequence ID" value="CAF4471425.1"/>
    <property type="molecule type" value="Genomic_DNA"/>
</dbReference>
<dbReference type="Proteomes" id="UP000681720">
    <property type="component" value="Unassembled WGS sequence"/>
</dbReference>
<dbReference type="Pfam" id="PF25316">
    <property type="entry name" value="TAF2_3rd"/>
    <property type="match status" value="1"/>
</dbReference>
<proteinExistence type="predicted"/>
<dbReference type="GO" id="GO:0003682">
    <property type="term" value="F:chromatin binding"/>
    <property type="evidence" value="ECO:0007669"/>
    <property type="project" value="TreeGrafter"/>
</dbReference>
<gene>
    <name evidence="2" type="ORF">BYL167_LOCUS29978</name>
    <name evidence="5" type="ORF">GIL414_LOCUS34267</name>
    <name evidence="3" type="ORF">SMN809_LOCUS33567</name>
    <name evidence="4" type="ORF">SMN809_LOCUS33606</name>
</gene>
<dbReference type="GO" id="GO:0005669">
    <property type="term" value="C:transcription factor TFIID complex"/>
    <property type="evidence" value="ECO:0007669"/>
    <property type="project" value="InterPro"/>
</dbReference>
<dbReference type="GO" id="GO:0016251">
    <property type="term" value="F:RNA polymerase II general transcription initiation factor activity"/>
    <property type="evidence" value="ECO:0007669"/>
    <property type="project" value="TreeGrafter"/>
</dbReference>
<dbReference type="GO" id="GO:0006367">
    <property type="term" value="P:transcription initiation at RNA polymerase II promoter"/>
    <property type="evidence" value="ECO:0007669"/>
    <property type="project" value="TreeGrafter"/>
</dbReference>
<evidence type="ECO:0000313" key="4">
    <source>
        <dbReference type="EMBL" id="CAF4471425.1"/>
    </source>
</evidence>
<accession>A0A8S2UUB0</accession>
<feature type="non-terminal residue" evidence="2">
    <location>
        <position position="1"/>
    </location>
</feature>
<dbReference type="AlphaFoldDB" id="A0A8S2UUB0"/>
<evidence type="ECO:0000313" key="6">
    <source>
        <dbReference type="Proteomes" id="UP000681967"/>
    </source>
</evidence>
<dbReference type="EMBL" id="CAJOBJ010078683">
    <property type="protein sequence ID" value="CAF4491083.1"/>
    <property type="molecule type" value="Genomic_DNA"/>
</dbReference>
<feature type="domain" description="Transcription initiation factor TFIID subunit 2 Ig-like" evidence="1">
    <location>
        <begin position="1"/>
        <end position="31"/>
    </location>
</feature>
<dbReference type="Proteomes" id="UP000676336">
    <property type="component" value="Unassembled WGS sequence"/>
</dbReference>
<sequence length="53" mass="6544">MDLNQMDPECPILWIRIDPDLKVIRELQFEQADYNWQCELRYERDILSQFEAL</sequence>
<name>A0A8S2UUB0_9BILA</name>
<evidence type="ECO:0000259" key="1">
    <source>
        <dbReference type="Pfam" id="PF25316"/>
    </source>
</evidence>
<dbReference type="EMBL" id="CAJOBH010047649">
    <property type="protein sequence ID" value="CAF4362932.1"/>
    <property type="molecule type" value="Genomic_DNA"/>
</dbReference>
<dbReference type="Proteomes" id="UP000681967">
    <property type="component" value="Unassembled WGS sequence"/>
</dbReference>
<dbReference type="GO" id="GO:0000976">
    <property type="term" value="F:transcription cis-regulatory region binding"/>
    <property type="evidence" value="ECO:0007669"/>
    <property type="project" value="TreeGrafter"/>
</dbReference>
<dbReference type="PANTHER" id="PTHR15137">
    <property type="entry name" value="TRANSCRIPTION INITIATION FACTOR TFIID"/>
    <property type="match status" value="1"/>
</dbReference>
<comment type="caution">
    <text evidence="2">The sequence shown here is derived from an EMBL/GenBank/DDBJ whole genome shotgun (WGS) entry which is preliminary data.</text>
</comment>
<evidence type="ECO:0000313" key="3">
    <source>
        <dbReference type="EMBL" id="CAF4470504.1"/>
    </source>
</evidence>
<protein>
    <recommendedName>
        <fullName evidence="1">Transcription initiation factor TFIID subunit 2 Ig-like domain-containing protein</fullName>
    </recommendedName>
</protein>
<dbReference type="InterPro" id="IPR037813">
    <property type="entry name" value="TAF2"/>
</dbReference>
<dbReference type="PANTHER" id="PTHR15137:SF9">
    <property type="entry name" value="TRANSCRIPTION INITIATION FACTOR TFIID SUBUNIT 2"/>
    <property type="match status" value="1"/>
</dbReference>
<dbReference type="EMBL" id="CAJOBI010073979">
    <property type="protein sequence ID" value="CAF4470504.1"/>
    <property type="molecule type" value="Genomic_DNA"/>
</dbReference>
<reference evidence="2" key="1">
    <citation type="submission" date="2021-02" db="EMBL/GenBank/DDBJ databases">
        <authorList>
            <person name="Nowell W R."/>
        </authorList>
    </citation>
    <scope>NUCLEOTIDE SEQUENCE</scope>
</reference>
<organism evidence="2 6">
    <name type="scientific">Rotaria magnacalcarata</name>
    <dbReference type="NCBI Taxonomy" id="392030"/>
    <lineage>
        <taxon>Eukaryota</taxon>
        <taxon>Metazoa</taxon>
        <taxon>Spiralia</taxon>
        <taxon>Gnathifera</taxon>
        <taxon>Rotifera</taxon>
        <taxon>Eurotatoria</taxon>
        <taxon>Bdelloidea</taxon>
        <taxon>Philodinida</taxon>
        <taxon>Philodinidae</taxon>
        <taxon>Rotaria</taxon>
    </lineage>
</organism>
<evidence type="ECO:0000313" key="5">
    <source>
        <dbReference type="EMBL" id="CAF4491083.1"/>
    </source>
</evidence>
<evidence type="ECO:0000313" key="2">
    <source>
        <dbReference type="EMBL" id="CAF4362932.1"/>
    </source>
</evidence>